<dbReference type="Gene3D" id="2.60.60.30">
    <property type="entry name" value="sav2460 like domains"/>
    <property type="match status" value="1"/>
</dbReference>
<dbReference type="CDD" id="cd06974">
    <property type="entry name" value="TerD_like"/>
    <property type="match status" value="1"/>
</dbReference>
<dbReference type="EMBL" id="BAFO02000010">
    <property type="protein sequence ID" value="GAD82498.1"/>
    <property type="molecule type" value="Genomic_DNA"/>
</dbReference>
<dbReference type="Proteomes" id="UP000017048">
    <property type="component" value="Unassembled WGS sequence"/>
</dbReference>
<evidence type="ECO:0000313" key="5">
    <source>
        <dbReference type="Proteomes" id="UP000017048"/>
    </source>
</evidence>
<dbReference type="SMART" id="SM00507">
    <property type="entry name" value="HNHc"/>
    <property type="match status" value="1"/>
</dbReference>
<dbReference type="OrthoDB" id="9802901at2"/>
<evidence type="ECO:0000313" key="4">
    <source>
        <dbReference type="EMBL" id="GAD82498.1"/>
    </source>
</evidence>
<proteinExistence type="inferred from homology"/>
<dbReference type="GO" id="GO:0008270">
    <property type="term" value="F:zinc ion binding"/>
    <property type="evidence" value="ECO:0007669"/>
    <property type="project" value="InterPro"/>
</dbReference>
<evidence type="ECO:0000256" key="2">
    <source>
        <dbReference type="SAM" id="MobiDB-lite"/>
    </source>
</evidence>
<comment type="caution">
    <text evidence="4">The sequence shown here is derived from an EMBL/GenBank/DDBJ whole genome shotgun (WGS) entry which is preliminary data.</text>
</comment>
<evidence type="ECO:0000259" key="3">
    <source>
        <dbReference type="SMART" id="SM00507"/>
    </source>
</evidence>
<name>U5E7T9_NOCAS</name>
<accession>U5E7T9</accession>
<gene>
    <name evidence="4" type="ORF">NCAST_10_00860</name>
</gene>
<dbReference type="eggNOG" id="COG2310">
    <property type="taxonomic scope" value="Bacteria"/>
</dbReference>
<dbReference type="Pfam" id="PF02342">
    <property type="entry name" value="TerD"/>
    <property type="match status" value="1"/>
</dbReference>
<dbReference type="Gene3D" id="1.10.30.50">
    <property type="match status" value="1"/>
</dbReference>
<dbReference type="GO" id="GO:0004519">
    <property type="term" value="F:endonuclease activity"/>
    <property type="evidence" value="ECO:0007669"/>
    <property type="project" value="InterPro"/>
</dbReference>
<reference evidence="4 5" key="1">
    <citation type="journal article" date="2014" name="BMC Genomics">
        <title>Genome based analysis of type-I polyketide synthase and nonribosomal peptide synthetase gene clusters in seven strains of five representative Nocardia species.</title>
        <authorList>
            <person name="Komaki H."/>
            <person name="Ichikawa N."/>
            <person name="Hosoyama A."/>
            <person name="Takahashi-Nakaguchi A."/>
            <person name="Matsuzawa T."/>
            <person name="Suzuki K."/>
            <person name="Fujita N."/>
            <person name="Gonoi T."/>
        </authorList>
    </citation>
    <scope>NUCLEOTIDE SEQUENCE [LARGE SCALE GENOMIC DNA]</scope>
    <source>
        <strain evidence="4 5">NBRC 15531</strain>
    </source>
</reference>
<dbReference type="InterPro" id="IPR002711">
    <property type="entry name" value="HNH"/>
</dbReference>
<dbReference type="CDD" id="cd00085">
    <property type="entry name" value="HNHc"/>
    <property type="match status" value="1"/>
</dbReference>
<dbReference type="InterPro" id="IPR051324">
    <property type="entry name" value="Stress/Tellurium_Resist"/>
</dbReference>
<dbReference type="InterPro" id="IPR018929">
    <property type="entry name" value="DUF2510"/>
</dbReference>
<dbReference type="Pfam" id="PF10708">
    <property type="entry name" value="DUF2510"/>
    <property type="match status" value="1"/>
</dbReference>
<dbReference type="eggNOG" id="COG1403">
    <property type="taxonomic scope" value="Bacteria"/>
</dbReference>
<dbReference type="STRING" id="1824.SAMN05444423_10590"/>
<comment type="similarity">
    <text evidence="1">Belongs to the CAPAB/TerDEXZ family.</text>
</comment>
<organism evidence="4 5">
    <name type="scientific">Nocardia asteroides NBRC 15531</name>
    <dbReference type="NCBI Taxonomy" id="1110697"/>
    <lineage>
        <taxon>Bacteria</taxon>
        <taxon>Bacillati</taxon>
        <taxon>Actinomycetota</taxon>
        <taxon>Actinomycetes</taxon>
        <taxon>Mycobacteriales</taxon>
        <taxon>Nocardiaceae</taxon>
        <taxon>Nocardia</taxon>
    </lineage>
</organism>
<feature type="region of interest" description="Disordered" evidence="2">
    <location>
        <begin position="113"/>
        <end position="132"/>
    </location>
</feature>
<dbReference type="Pfam" id="PF01844">
    <property type="entry name" value="HNH"/>
    <property type="match status" value="1"/>
</dbReference>
<dbReference type="InterPro" id="IPR003325">
    <property type="entry name" value="TerD"/>
</dbReference>
<dbReference type="AlphaFoldDB" id="U5E7T9"/>
<keyword evidence="5" id="KW-1185">Reference proteome</keyword>
<evidence type="ECO:0000256" key="1">
    <source>
        <dbReference type="ARBA" id="ARBA00008775"/>
    </source>
</evidence>
<feature type="domain" description="HNH nuclease" evidence="3">
    <location>
        <begin position="432"/>
        <end position="482"/>
    </location>
</feature>
<protein>
    <recommendedName>
        <fullName evidence="3">HNH nuclease domain-containing protein</fullName>
    </recommendedName>
</protein>
<dbReference type="PANTHER" id="PTHR32097">
    <property type="entry name" value="CAMP-BINDING PROTEIN 1-RELATED"/>
    <property type="match status" value="1"/>
</dbReference>
<dbReference type="GO" id="GO:0003676">
    <property type="term" value="F:nucleic acid binding"/>
    <property type="evidence" value="ECO:0007669"/>
    <property type="project" value="InterPro"/>
</dbReference>
<dbReference type="InterPro" id="IPR003615">
    <property type="entry name" value="HNH_nuc"/>
</dbReference>
<sequence>MRIEEPATGRARIELTLGAIEPAVDRIVITGSVDTGAFPDVPDLQLTVRDPERAPITVELSGLEPVSAIVFGEFYRRGGGWKFRNVAQGWSSGLRGLAEEFGVSVDDDPVPAAAAETPSAAPAHRAGAPAARPADWYADATDPALLRWWDGERWSGDTSPVVPAASGLCGRCARPLRTHHFGGVAPCRWCETDVHGFLRSWHDQAWQVLTTDGPQGHAWEGLWTALRYQRIDLTTGRAVMRPLAVAFLERVVAFAFADDEIEQDELDNFHRFSSILQAAADLGPAAAHIMKLRERMERGRALTRVRGGDLPRESRSNLHLEPDEILYLDVEATQIKYLASGPRRTPGRLIGSSKKLRFVGSGTGAELQWAKVVSVACEYETVVVSATTARGGGSYGVRDAEYVAAVLEGALRVAKRLVLAPGQRDTRSIPQHVKAEVWQRDGGRCCQCDDAHYLEFDHIIPISQGGATSAANLQILCRRCNLEKGARI</sequence>
<dbReference type="PANTHER" id="PTHR32097:SF4">
    <property type="entry name" value="GENERAL STRESS PROTEIN 16U"/>
    <property type="match status" value="1"/>
</dbReference>